<dbReference type="RefSeq" id="WP_225097137.1">
    <property type="nucleotide sequence ID" value="NZ_CP115300.1"/>
</dbReference>
<dbReference type="InterPro" id="IPR004220">
    <property type="entry name" value="5-COMe_2-OHmuconate_Isoase"/>
</dbReference>
<dbReference type="SUPFAM" id="SSF55331">
    <property type="entry name" value="Tautomerase/MIF"/>
    <property type="match status" value="1"/>
</dbReference>
<dbReference type="EMBL" id="CP115300">
    <property type="protein sequence ID" value="WBO66722.1"/>
    <property type="molecule type" value="Genomic_DNA"/>
</dbReference>
<dbReference type="Gene3D" id="3.30.429.10">
    <property type="entry name" value="Macrophage Migration Inhibitory Factor"/>
    <property type="match status" value="1"/>
</dbReference>
<keyword evidence="2" id="KW-1185">Reference proteome</keyword>
<protein>
    <submittedName>
        <fullName evidence="1">Isomerase</fullName>
    </submittedName>
</protein>
<sequence length="118" mass="13105">MPQITVDFSYNAEVISDTFVRELHETVVEIAAARPEACKTLFREGHTGYGYEGVADESHHVVHVTIGLLAGRSEETKAKLTEAVLDVLRKHVAPQDGVTLHASAEVRDLDASYRKFER</sequence>
<evidence type="ECO:0000313" key="2">
    <source>
        <dbReference type="Proteomes" id="UP001212326"/>
    </source>
</evidence>
<gene>
    <name evidence="1" type="ORF">O1G22_29935</name>
</gene>
<dbReference type="PANTHER" id="PTHR37950">
    <property type="entry name" value="4-HYDROXYPHENYLACETATE CATABOLISM PROTEIN"/>
    <property type="match status" value="1"/>
</dbReference>
<keyword evidence="1" id="KW-0413">Isomerase</keyword>
<reference evidence="1 2" key="1">
    <citation type="submission" date="2022-12" db="EMBL/GenBank/DDBJ databases">
        <authorList>
            <person name="Mo P."/>
        </authorList>
    </citation>
    <scope>NUCLEOTIDE SEQUENCE [LARGE SCALE GENOMIC DNA]</scope>
    <source>
        <strain evidence="1 2">HUAS 2-6</strain>
    </source>
</reference>
<accession>A0ABY7PAV1</accession>
<dbReference type="InterPro" id="IPR014347">
    <property type="entry name" value="Tautomerase/MIF_sf"/>
</dbReference>
<proteinExistence type="predicted"/>
<dbReference type="GO" id="GO:0016853">
    <property type="term" value="F:isomerase activity"/>
    <property type="evidence" value="ECO:0007669"/>
    <property type="project" value="UniProtKB-KW"/>
</dbReference>
<dbReference type="PANTHER" id="PTHR37950:SF1">
    <property type="entry name" value="4-HYDROXYPHENYLACETATE CATABOLISM PROTEIN"/>
    <property type="match status" value="1"/>
</dbReference>
<dbReference type="Proteomes" id="UP001212326">
    <property type="component" value="Chromosome"/>
</dbReference>
<name>A0ABY7PAV1_9ACTN</name>
<evidence type="ECO:0000313" key="1">
    <source>
        <dbReference type="EMBL" id="WBO66722.1"/>
    </source>
</evidence>
<organism evidence="1 2">
    <name type="scientific">Streptomyces camelliae</name>
    <dbReference type="NCBI Taxonomy" id="3004093"/>
    <lineage>
        <taxon>Bacteria</taxon>
        <taxon>Bacillati</taxon>
        <taxon>Actinomycetota</taxon>
        <taxon>Actinomycetes</taxon>
        <taxon>Kitasatosporales</taxon>
        <taxon>Streptomycetaceae</taxon>
        <taxon>Streptomyces</taxon>
    </lineage>
</organism>